<keyword evidence="5 12" id="KW-1133">Transmembrane helix</keyword>
<keyword evidence="4 12" id="KW-0812">Transmembrane</keyword>
<dbReference type="PANTHER" id="PTHR42643">
    <property type="entry name" value="IONOTROPIC RECEPTOR 20A-RELATED"/>
    <property type="match status" value="1"/>
</dbReference>
<dbReference type="GO" id="GO:0005886">
    <property type="term" value="C:plasma membrane"/>
    <property type="evidence" value="ECO:0007669"/>
    <property type="project" value="UniProtKB-SubCell"/>
</dbReference>
<evidence type="ECO:0000313" key="14">
    <source>
        <dbReference type="EMBL" id="CAD7590305.1"/>
    </source>
</evidence>
<keyword evidence="2" id="KW-0813">Transport</keyword>
<evidence type="ECO:0000256" key="7">
    <source>
        <dbReference type="ARBA" id="ARBA00023136"/>
    </source>
</evidence>
<dbReference type="InterPro" id="IPR052192">
    <property type="entry name" value="Insect_Ionotropic_Sensory_Rcpt"/>
</dbReference>
<name>A0A7R9JVG8_TIMGE</name>
<comment type="subcellular location">
    <subcellularLocation>
        <location evidence="1">Cell membrane</location>
        <topology evidence="1">Multi-pass membrane protein</topology>
    </subcellularLocation>
</comment>
<accession>A0A7R9JVG8</accession>
<dbReference type="GO" id="GO:0015276">
    <property type="term" value="F:ligand-gated monoatomic ion channel activity"/>
    <property type="evidence" value="ECO:0007669"/>
    <property type="project" value="InterPro"/>
</dbReference>
<keyword evidence="10" id="KW-1071">Ligand-gated ion channel</keyword>
<keyword evidence="11" id="KW-0407">Ion channel</keyword>
<proteinExistence type="predicted"/>
<evidence type="ECO:0000256" key="5">
    <source>
        <dbReference type="ARBA" id="ARBA00022989"/>
    </source>
</evidence>
<feature type="transmembrane region" description="Helical" evidence="12">
    <location>
        <begin position="286"/>
        <end position="307"/>
    </location>
</feature>
<sequence>MQDYLKLLEMQRHLGMSLNVPIVTMDVNTFRYLDRKQGHKEDRPLYALVSSSEEAKRAVKELPRTMDVLNPKWLIFLDSEPIGEFFQDFDIPFNKEILVAQPRDGPLEYELTEVYQLAQGGPMVMFHYGWWRDKQPSSWPKVEMYARRSDMRGIVLRAAVINNPPITYVKQINNKTELTGGFFGIVWKIIEKHLNFTTEYSSPEYPSPKCILCGPTENDTFHGMLGMVIRGEVDLAVDNFQMTSKRHFAVEFSFPLMFTRIRVLIKDSGDTEQRGSAYTRPFRPELWVTVAFSALFIGLYLATLYRYGYHCNNVESGGPFYYTTYQAIFSTFGAFCAQVFLISYLTSYVILQAYSGSLVSFLTFRQPKLPFKDLAGLLADGSYKLGVIANSASVSMFTDTESTLMRELYSKMVSPDLNKLPETIQEGLERICGPEKYAFMTEYDVATALLVTCECVRLEPQFDFGLRHEAMAARVASRARAAATVLSFISLNNL</sequence>
<feature type="domain" description="Ionotropic glutamate receptor L-glutamate and glycine-binding" evidence="13">
    <location>
        <begin position="163"/>
        <end position="267"/>
    </location>
</feature>
<evidence type="ECO:0000256" key="4">
    <source>
        <dbReference type="ARBA" id="ARBA00022692"/>
    </source>
</evidence>
<evidence type="ECO:0000256" key="8">
    <source>
        <dbReference type="ARBA" id="ARBA00023170"/>
    </source>
</evidence>
<evidence type="ECO:0000256" key="10">
    <source>
        <dbReference type="ARBA" id="ARBA00023286"/>
    </source>
</evidence>
<evidence type="ECO:0000256" key="2">
    <source>
        <dbReference type="ARBA" id="ARBA00022448"/>
    </source>
</evidence>
<dbReference type="PANTHER" id="PTHR42643:SF24">
    <property type="entry name" value="IONOTROPIC RECEPTOR 60A"/>
    <property type="match status" value="1"/>
</dbReference>
<organism evidence="14">
    <name type="scientific">Timema genevievae</name>
    <name type="common">Walking stick</name>
    <dbReference type="NCBI Taxonomy" id="629358"/>
    <lineage>
        <taxon>Eukaryota</taxon>
        <taxon>Metazoa</taxon>
        <taxon>Ecdysozoa</taxon>
        <taxon>Arthropoda</taxon>
        <taxon>Hexapoda</taxon>
        <taxon>Insecta</taxon>
        <taxon>Pterygota</taxon>
        <taxon>Neoptera</taxon>
        <taxon>Polyneoptera</taxon>
        <taxon>Phasmatodea</taxon>
        <taxon>Timematodea</taxon>
        <taxon>Timematoidea</taxon>
        <taxon>Timematidae</taxon>
        <taxon>Timema</taxon>
    </lineage>
</organism>
<evidence type="ECO:0000256" key="6">
    <source>
        <dbReference type="ARBA" id="ARBA00023065"/>
    </source>
</evidence>
<evidence type="ECO:0000259" key="13">
    <source>
        <dbReference type="Pfam" id="PF10613"/>
    </source>
</evidence>
<dbReference type="AlphaFoldDB" id="A0A7R9JVG8"/>
<keyword evidence="7 12" id="KW-0472">Membrane</keyword>
<reference evidence="14" key="1">
    <citation type="submission" date="2020-11" db="EMBL/GenBank/DDBJ databases">
        <authorList>
            <person name="Tran Van P."/>
        </authorList>
    </citation>
    <scope>NUCLEOTIDE SEQUENCE</scope>
</reference>
<keyword evidence="3" id="KW-1003">Cell membrane</keyword>
<keyword evidence="9" id="KW-0325">Glycoprotein</keyword>
<gene>
    <name evidence="14" type="ORF">TGEB3V08_LOCUS4132</name>
</gene>
<evidence type="ECO:0000256" key="12">
    <source>
        <dbReference type="SAM" id="Phobius"/>
    </source>
</evidence>
<protein>
    <recommendedName>
        <fullName evidence="13">Ionotropic glutamate receptor L-glutamate and glycine-binding domain-containing protein</fullName>
    </recommendedName>
</protein>
<feature type="transmembrane region" description="Helical" evidence="12">
    <location>
        <begin position="327"/>
        <end position="351"/>
    </location>
</feature>
<evidence type="ECO:0000256" key="11">
    <source>
        <dbReference type="ARBA" id="ARBA00023303"/>
    </source>
</evidence>
<dbReference type="SUPFAM" id="SSF53850">
    <property type="entry name" value="Periplasmic binding protein-like II"/>
    <property type="match status" value="1"/>
</dbReference>
<evidence type="ECO:0000256" key="1">
    <source>
        <dbReference type="ARBA" id="ARBA00004651"/>
    </source>
</evidence>
<dbReference type="EMBL" id="OE840405">
    <property type="protein sequence ID" value="CAD7590305.1"/>
    <property type="molecule type" value="Genomic_DNA"/>
</dbReference>
<evidence type="ECO:0000256" key="9">
    <source>
        <dbReference type="ARBA" id="ARBA00023180"/>
    </source>
</evidence>
<keyword evidence="8" id="KW-0675">Receptor</keyword>
<keyword evidence="6" id="KW-0406">Ion transport</keyword>
<dbReference type="Gene3D" id="3.40.190.10">
    <property type="entry name" value="Periplasmic binding protein-like II"/>
    <property type="match status" value="2"/>
</dbReference>
<dbReference type="InterPro" id="IPR019594">
    <property type="entry name" value="Glu/Gly-bd"/>
</dbReference>
<evidence type="ECO:0000256" key="3">
    <source>
        <dbReference type="ARBA" id="ARBA00022475"/>
    </source>
</evidence>
<dbReference type="Pfam" id="PF10613">
    <property type="entry name" value="Lig_chan-Glu_bd"/>
    <property type="match status" value="1"/>
</dbReference>